<dbReference type="Pfam" id="PF13621">
    <property type="entry name" value="Cupin_8"/>
    <property type="match status" value="1"/>
</dbReference>
<organism evidence="2 4">
    <name type="scientific">Rhizobium tibeticum</name>
    <dbReference type="NCBI Taxonomy" id="501024"/>
    <lineage>
        <taxon>Bacteria</taxon>
        <taxon>Pseudomonadati</taxon>
        <taxon>Pseudomonadota</taxon>
        <taxon>Alphaproteobacteria</taxon>
        <taxon>Hyphomicrobiales</taxon>
        <taxon>Rhizobiaceae</taxon>
        <taxon>Rhizobium/Agrobacterium group</taxon>
        <taxon>Rhizobium</taxon>
    </lineage>
</organism>
<dbReference type="Proteomes" id="UP000183063">
    <property type="component" value="Unassembled WGS sequence"/>
</dbReference>
<dbReference type="EMBL" id="FNXB01000100">
    <property type="protein sequence ID" value="SEI21927.1"/>
    <property type="molecule type" value="Genomic_DNA"/>
</dbReference>
<dbReference type="PANTHER" id="PTHR12461:SF99">
    <property type="entry name" value="BIFUNCTIONAL PEPTIDASE AND (3S)-LYSYL HYDROXYLASE JMJD7"/>
    <property type="match status" value="1"/>
</dbReference>
<dbReference type="PROSITE" id="PS51184">
    <property type="entry name" value="JMJC"/>
    <property type="match status" value="1"/>
</dbReference>
<dbReference type="Proteomes" id="UP000198939">
    <property type="component" value="Unassembled WGS sequence"/>
</dbReference>
<protein>
    <submittedName>
        <fullName evidence="3">Cupin-like domain-containing protein</fullName>
    </submittedName>
</protein>
<evidence type="ECO:0000313" key="4">
    <source>
        <dbReference type="Proteomes" id="UP000183063"/>
    </source>
</evidence>
<reference evidence="3 5" key="2">
    <citation type="submission" date="2016-10" db="EMBL/GenBank/DDBJ databases">
        <authorList>
            <person name="Varghese N."/>
            <person name="Submissions S."/>
        </authorList>
    </citation>
    <scope>NUCLEOTIDE SEQUENCE [LARGE SCALE GENOMIC DNA]</scope>
    <source>
        <strain evidence="3 5">CGMCC 1.7071</strain>
    </source>
</reference>
<reference evidence="4" key="1">
    <citation type="submission" date="2016-10" db="EMBL/GenBank/DDBJ databases">
        <authorList>
            <person name="Wibberg D."/>
        </authorList>
    </citation>
    <scope>NUCLEOTIDE SEQUENCE [LARGE SCALE GENOMIC DNA]</scope>
</reference>
<dbReference type="Gene3D" id="2.60.120.10">
    <property type="entry name" value="Jelly Rolls"/>
    <property type="match status" value="1"/>
</dbReference>
<dbReference type="InterPro" id="IPR041667">
    <property type="entry name" value="Cupin_8"/>
</dbReference>
<name>A0A1H8WYK9_9HYPH</name>
<feature type="domain" description="JmjC" evidence="1">
    <location>
        <begin position="1"/>
        <end position="89"/>
    </location>
</feature>
<evidence type="ECO:0000313" key="2">
    <source>
        <dbReference type="EMBL" id="SEI21927.1"/>
    </source>
</evidence>
<dbReference type="SUPFAM" id="SSF51197">
    <property type="entry name" value="Clavaminate synthase-like"/>
    <property type="match status" value="1"/>
</dbReference>
<dbReference type="STRING" id="501024.RTCCBAU85039_6762"/>
<evidence type="ECO:0000313" key="5">
    <source>
        <dbReference type="Proteomes" id="UP000198939"/>
    </source>
</evidence>
<sequence>MGPAGTVTPLHFDTLLSHNLFFQIYGAKQFTILPPAQAMCCGRRGWRWFDVDPEKPDYVRFPQYERATPAVVTVSAGDILYNRRGIVGG</sequence>
<proteinExistence type="predicted"/>
<gene>
    <name evidence="2" type="ORF">RTCCBAU85039_6762</name>
    <name evidence="3" type="ORF">SAMN05216228_10856</name>
</gene>
<dbReference type="AlphaFoldDB" id="A0A1H8WYK9"/>
<keyword evidence="5" id="KW-1185">Reference proteome</keyword>
<reference evidence="2" key="3">
    <citation type="submission" date="2016-10" db="EMBL/GenBank/DDBJ databases">
        <authorList>
            <person name="de Groot N.N."/>
        </authorList>
    </citation>
    <scope>NUCLEOTIDE SEQUENCE [LARGE SCALE GENOMIC DNA]</scope>
    <source>
        <strain evidence="2">CCBAU85039</strain>
    </source>
</reference>
<evidence type="ECO:0000259" key="1">
    <source>
        <dbReference type="PROSITE" id="PS51184"/>
    </source>
</evidence>
<dbReference type="InterPro" id="IPR014710">
    <property type="entry name" value="RmlC-like_jellyroll"/>
</dbReference>
<dbReference type="InterPro" id="IPR003347">
    <property type="entry name" value="JmjC_dom"/>
</dbReference>
<evidence type="ECO:0000313" key="3">
    <source>
        <dbReference type="EMBL" id="SEP32573.1"/>
    </source>
</evidence>
<accession>A0A1H8WYK9</accession>
<dbReference type="EMBL" id="FOCV01000085">
    <property type="protein sequence ID" value="SEP32573.1"/>
    <property type="molecule type" value="Genomic_DNA"/>
</dbReference>
<dbReference type="PANTHER" id="PTHR12461">
    <property type="entry name" value="HYPOXIA-INDUCIBLE FACTOR 1 ALPHA INHIBITOR-RELATED"/>
    <property type="match status" value="1"/>
</dbReference>